<feature type="compositionally biased region" description="Acidic residues" evidence="1">
    <location>
        <begin position="13"/>
        <end position="22"/>
    </location>
</feature>
<dbReference type="InterPro" id="IPR036415">
    <property type="entry name" value="Lamin_tail_dom_sf"/>
</dbReference>
<proteinExistence type="predicted"/>
<feature type="region of interest" description="Disordered" evidence="1">
    <location>
        <begin position="1"/>
        <end position="29"/>
    </location>
</feature>
<evidence type="ECO:0000256" key="1">
    <source>
        <dbReference type="SAM" id="MobiDB-lite"/>
    </source>
</evidence>
<dbReference type="InterPro" id="IPR001322">
    <property type="entry name" value="Lamin_tail_dom"/>
</dbReference>
<reference evidence="3 4" key="1">
    <citation type="submission" date="2017-06" db="EMBL/GenBank/DDBJ databases">
        <authorList>
            <person name="Kim H.J."/>
            <person name="Triplett B.A."/>
        </authorList>
    </citation>
    <scope>NUCLEOTIDE SEQUENCE [LARGE SCALE GENOMIC DNA]</scope>
    <source>
        <strain evidence="3 4">DSM 19316</strain>
    </source>
</reference>
<evidence type="ECO:0000313" key="3">
    <source>
        <dbReference type="EMBL" id="SNR65589.1"/>
    </source>
</evidence>
<dbReference type="Pfam" id="PF00932">
    <property type="entry name" value="LTD"/>
    <property type="match status" value="1"/>
</dbReference>
<dbReference type="PROSITE" id="PS51841">
    <property type="entry name" value="LTD"/>
    <property type="match status" value="1"/>
</dbReference>
<dbReference type="Proteomes" id="UP000198297">
    <property type="component" value="Unassembled WGS sequence"/>
</dbReference>
<dbReference type="AlphaFoldDB" id="A0A238Y5H0"/>
<accession>A0A238Y5H0</accession>
<name>A0A238Y5H0_HALEZ</name>
<sequence length="138" mass="14711">MGQMALLKSDGTDTPDETDSEPNETAAEAGLTVAEIRADAAGDDRNDLNDEYVVFENAGTDTLDLSGWTIKDEAGQRYTVPDGFELAASETVTLHTGSGTSTPSELYWESGSPIWNNDGETVIVTNANGERVLAESYT</sequence>
<evidence type="ECO:0000259" key="2">
    <source>
        <dbReference type="PROSITE" id="PS51841"/>
    </source>
</evidence>
<feature type="domain" description="LTD" evidence="2">
    <location>
        <begin position="20"/>
        <end position="138"/>
    </location>
</feature>
<dbReference type="EMBL" id="FZNK01000008">
    <property type="protein sequence ID" value="SNR65589.1"/>
    <property type="molecule type" value="Genomic_DNA"/>
</dbReference>
<evidence type="ECO:0000313" key="4">
    <source>
        <dbReference type="Proteomes" id="UP000198297"/>
    </source>
</evidence>
<organism evidence="3 4">
    <name type="scientific">Halorubrum ezzemoulense</name>
    <name type="common">Halorubrum chaoviator</name>
    <dbReference type="NCBI Taxonomy" id="337243"/>
    <lineage>
        <taxon>Archaea</taxon>
        <taxon>Methanobacteriati</taxon>
        <taxon>Methanobacteriota</taxon>
        <taxon>Stenosarchaea group</taxon>
        <taxon>Halobacteria</taxon>
        <taxon>Halobacteriales</taxon>
        <taxon>Haloferacaceae</taxon>
        <taxon>Halorubrum</taxon>
    </lineage>
</organism>
<dbReference type="SUPFAM" id="SSF74853">
    <property type="entry name" value="Lamin A/C globular tail domain"/>
    <property type="match status" value="1"/>
</dbReference>
<dbReference type="Gene3D" id="2.60.40.1260">
    <property type="entry name" value="Lamin Tail domain"/>
    <property type="match status" value="1"/>
</dbReference>
<dbReference type="RefSeq" id="WP_089308906.1">
    <property type="nucleotide sequence ID" value="NZ_FZNK01000008.1"/>
</dbReference>
<protein>
    <submittedName>
        <fullName evidence="3">Lamin Tail Domain</fullName>
    </submittedName>
</protein>
<gene>
    <name evidence="3" type="ORF">SAMN06266787_10836</name>
</gene>